<evidence type="ECO:0000313" key="1">
    <source>
        <dbReference type="EMBL" id="MCE0744596.1"/>
    </source>
</evidence>
<dbReference type="EMBL" id="JAJSOJ010000041">
    <property type="protein sequence ID" value="MCE0744596.1"/>
    <property type="molecule type" value="Genomic_DNA"/>
</dbReference>
<sequence>MSGVMAPRTQDEILRGIFSGLLPQGWAWPAPVGSNLGALFAAFSGVVWECEQFVAQLGLEISPAQSTLLLSDYEAVLGADPCGTDPATMDLSERQAWDNGRWVGSAGVSYAFFERLAASYGATISITELEPAVCGEAVCGADVCSQLADRFIWVVTLPDASTGLECPIRRNNPPDLTVLFQYADAA</sequence>
<comment type="caution">
    <text evidence="1">The sequence shown here is derived from an EMBL/GenBank/DDBJ whole genome shotgun (WGS) entry which is preliminary data.</text>
</comment>
<reference evidence="1 2" key="1">
    <citation type="submission" date="2021-12" db="EMBL/GenBank/DDBJ databases">
        <title>Genome sequence of Acetobacter sicerae DmPark20a_162.</title>
        <authorList>
            <person name="Chaston J.M."/>
        </authorList>
    </citation>
    <scope>NUCLEOTIDE SEQUENCE [LARGE SCALE GENOMIC DNA]</scope>
    <source>
        <strain evidence="1 2">DmPark20a_162</strain>
    </source>
</reference>
<dbReference type="InterPro" id="IPR018755">
    <property type="entry name" value="Phage_Mu_Gp48"/>
</dbReference>
<organism evidence="1 2">
    <name type="scientific">Acetobacter sicerae</name>
    <dbReference type="NCBI Taxonomy" id="85325"/>
    <lineage>
        <taxon>Bacteria</taxon>
        <taxon>Pseudomonadati</taxon>
        <taxon>Pseudomonadota</taxon>
        <taxon>Alphaproteobacteria</taxon>
        <taxon>Acetobacterales</taxon>
        <taxon>Acetobacteraceae</taxon>
        <taxon>Acetobacter</taxon>
    </lineage>
</organism>
<accession>A0ABS8VWU2</accession>
<dbReference type="RefSeq" id="WP_232878399.1">
    <property type="nucleotide sequence ID" value="NZ_JAJSOJ010000041.1"/>
</dbReference>
<protein>
    <submittedName>
        <fullName evidence="1">DUF2313 domain-containing protein</fullName>
    </submittedName>
</protein>
<name>A0ABS8VWU2_9PROT</name>
<gene>
    <name evidence="1" type="ORF">LWC05_11955</name>
</gene>
<keyword evidence="2" id="KW-1185">Reference proteome</keyword>
<dbReference type="Pfam" id="PF10076">
    <property type="entry name" value="Phage_Mu_Gp48"/>
    <property type="match status" value="1"/>
</dbReference>
<proteinExistence type="predicted"/>
<dbReference type="Proteomes" id="UP001521074">
    <property type="component" value="Unassembled WGS sequence"/>
</dbReference>
<evidence type="ECO:0000313" key="2">
    <source>
        <dbReference type="Proteomes" id="UP001521074"/>
    </source>
</evidence>